<dbReference type="OrthoDB" id="7358785at2"/>
<name>A0A1W1WV68_9BACT</name>
<evidence type="ECO:0000256" key="2">
    <source>
        <dbReference type="ARBA" id="ARBA00023219"/>
    </source>
</evidence>
<dbReference type="STRING" id="1069081.SAMN05660197_1916"/>
<dbReference type="EMBL" id="FWWZ01000001">
    <property type="protein sequence ID" value="SMC10079.1"/>
    <property type="molecule type" value="Genomic_DNA"/>
</dbReference>
<dbReference type="PANTHER" id="PTHR41328">
    <property type="entry name" value="TERMINASE SMALL SUBUNIT-RELATED"/>
    <property type="match status" value="1"/>
</dbReference>
<dbReference type="RefSeq" id="WP_159445337.1">
    <property type="nucleotide sequence ID" value="NZ_AP026671.1"/>
</dbReference>
<dbReference type="Proteomes" id="UP000192602">
    <property type="component" value="Unassembled WGS sequence"/>
</dbReference>
<proteinExistence type="predicted"/>
<evidence type="ECO:0000256" key="1">
    <source>
        <dbReference type="ARBA" id="ARBA00022612"/>
    </source>
</evidence>
<dbReference type="InterPro" id="IPR038713">
    <property type="entry name" value="Terminase_Gp1_N_sf"/>
</dbReference>
<evidence type="ECO:0000313" key="3">
    <source>
        <dbReference type="EMBL" id="SMC10079.1"/>
    </source>
</evidence>
<dbReference type="Gene3D" id="1.10.10.1400">
    <property type="entry name" value="Terminase, small subunit, N-terminal DNA-binding domain, HTH motif"/>
    <property type="match status" value="1"/>
</dbReference>
<dbReference type="PANTHER" id="PTHR41328:SF2">
    <property type="entry name" value="TERMINASE SMALL SUBUNIT"/>
    <property type="match status" value="1"/>
</dbReference>
<reference evidence="4" key="1">
    <citation type="submission" date="2017-04" db="EMBL/GenBank/DDBJ databases">
        <authorList>
            <person name="Varghese N."/>
            <person name="Submissions S."/>
        </authorList>
    </citation>
    <scope>NUCLEOTIDE SEQUENCE [LARGE SCALE GENOMIC DNA]</scope>
    <source>
        <strain evidence="4">DSM 16512</strain>
    </source>
</reference>
<dbReference type="AlphaFoldDB" id="A0A1W1WV68"/>
<keyword evidence="4" id="KW-1185">Reference proteome</keyword>
<evidence type="ECO:0000313" key="4">
    <source>
        <dbReference type="Proteomes" id="UP000192602"/>
    </source>
</evidence>
<keyword evidence="2" id="KW-0231">Viral genome packaging</keyword>
<sequence length="134" mass="15207">MGLTKKQEAFCINYVATRDAKASALKAGYSKSYAEKKAYALLGNETVSQRIEELEKAFFNERFTRLAMRSMAVLEEILEGYDDRARLAAVKEIFRFNALDRKLGLEEANEATESVPVTIVFNEIPSRKKENNES</sequence>
<organism evidence="3 4">
    <name type="scientific">Nitratiruptor tergarcus DSM 16512</name>
    <dbReference type="NCBI Taxonomy" id="1069081"/>
    <lineage>
        <taxon>Bacteria</taxon>
        <taxon>Pseudomonadati</taxon>
        <taxon>Campylobacterota</taxon>
        <taxon>Epsilonproteobacteria</taxon>
        <taxon>Nautiliales</taxon>
        <taxon>Nitratiruptoraceae</taxon>
        <taxon>Nitratiruptor</taxon>
    </lineage>
</organism>
<protein>
    <submittedName>
        <fullName evidence="3">Phage terminase, small subunit</fullName>
    </submittedName>
</protein>
<gene>
    <name evidence="3" type="ORF">SAMN05660197_1916</name>
</gene>
<accession>A0A1W1WV68</accession>
<keyword evidence="1" id="KW-1188">Viral release from host cell</keyword>
<dbReference type="GO" id="GO:0051276">
    <property type="term" value="P:chromosome organization"/>
    <property type="evidence" value="ECO:0007669"/>
    <property type="project" value="InterPro"/>
</dbReference>
<dbReference type="Pfam" id="PF03592">
    <property type="entry name" value="Terminase_2"/>
    <property type="match status" value="1"/>
</dbReference>
<dbReference type="InterPro" id="IPR052404">
    <property type="entry name" value="SPP1-like_terminase"/>
</dbReference>
<dbReference type="InterPro" id="IPR005335">
    <property type="entry name" value="Terminase_ssu"/>
</dbReference>